<dbReference type="GO" id="GO:0005634">
    <property type="term" value="C:nucleus"/>
    <property type="evidence" value="ECO:0007669"/>
    <property type="project" value="UniProtKB-SubCell"/>
</dbReference>
<keyword evidence="4" id="KW-0520">NAD</keyword>
<gene>
    <name evidence="9" type="ORF">MCOR_30437</name>
</gene>
<evidence type="ECO:0000256" key="1">
    <source>
        <dbReference type="ARBA" id="ARBA00004123"/>
    </source>
</evidence>
<evidence type="ECO:0000256" key="7">
    <source>
        <dbReference type="SAM" id="Phobius"/>
    </source>
</evidence>
<feature type="domain" description="Macro" evidence="8">
    <location>
        <begin position="1201"/>
        <end position="1390"/>
    </location>
</feature>
<keyword evidence="7" id="KW-1133">Transmembrane helix</keyword>
<keyword evidence="7" id="KW-0472">Membrane</keyword>
<feature type="region of interest" description="Disordered" evidence="6">
    <location>
        <begin position="233"/>
        <end position="296"/>
    </location>
</feature>
<dbReference type="PANTHER" id="PTHR14453">
    <property type="entry name" value="PARP/ZINC FINGER CCCH TYPE DOMAIN CONTAINING PROTEIN"/>
    <property type="match status" value="1"/>
</dbReference>
<dbReference type="PROSITE" id="PS51154">
    <property type="entry name" value="MACRO"/>
    <property type="match status" value="2"/>
</dbReference>
<evidence type="ECO:0000256" key="2">
    <source>
        <dbReference type="ARBA" id="ARBA00022676"/>
    </source>
</evidence>
<evidence type="ECO:0000256" key="3">
    <source>
        <dbReference type="ARBA" id="ARBA00022679"/>
    </source>
</evidence>
<dbReference type="CDD" id="cd02907">
    <property type="entry name" value="Macro_Af1521_BAL-like"/>
    <property type="match status" value="1"/>
</dbReference>
<proteinExistence type="predicted"/>
<comment type="subcellular location">
    <subcellularLocation>
        <location evidence="1">Nucleus</location>
    </subcellularLocation>
</comment>
<dbReference type="PANTHER" id="PTHR14453:SF102">
    <property type="entry name" value="PROTEIN MONO-ADP-RIBOSYLTRANSFERASE PARP14-LIKE"/>
    <property type="match status" value="1"/>
</dbReference>
<evidence type="ECO:0000313" key="9">
    <source>
        <dbReference type="EMBL" id="CAC5395811.1"/>
    </source>
</evidence>
<evidence type="ECO:0000256" key="6">
    <source>
        <dbReference type="SAM" id="MobiDB-lite"/>
    </source>
</evidence>
<feature type="compositionally biased region" description="Low complexity" evidence="6">
    <location>
        <begin position="1180"/>
        <end position="1196"/>
    </location>
</feature>
<keyword evidence="7" id="KW-0812">Transmembrane</keyword>
<keyword evidence="5" id="KW-0539">Nucleus</keyword>
<dbReference type="OrthoDB" id="6131779at2759"/>
<organism evidence="9 10">
    <name type="scientific">Mytilus coruscus</name>
    <name type="common">Sea mussel</name>
    <dbReference type="NCBI Taxonomy" id="42192"/>
    <lineage>
        <taxon>Eukaryota</taxon>
        <taxon>Metazoa</taxon>
        <taxon>Spiralia</taxon>
        <taxon>Lophotrochozoa</taxon>
        <taxon>Mollusca</taxon>
        <taxon>Bivalvia</taxon>
        <taxon>Autobranchia</taxon>
        <taxon>Pteriomorphia</taxon>
        <taxon>Mytilida</taxon>
        <taxon>Mytiloidea</taxon>
        <taxon>Mytilidae</taxon>
        <taxon>Mytilinae</taxon>
        <taxon>Mytilus</taxon>
    </lineage>
</organism>
<dbReference type="GO" id="GO:0010629">
    <property type="term" value="P:negative regulation of gene expression"/>
    <property type="evidence" value="ECO:0007669"/>
    <property type="project" value="TreeGrafter"/>
</dbReference>
<keyword evidence="3" id="KW-0808">Transferase</keyword>
<evidence type="ECO:0000259" key="8">
    <source>
        <dbReference type="PROSITE" id="PS51154"/>
    </source>
</evidence>
<sequence>MCSSFKLKCPDHSQWSLRARALCPSDPSKYSCIQNEHIKGYTEDCSVAEFERGGMKIILRGNLDAGPCSEERYQPGQMKYLTNVSSECIFSKSHCYEEGQILYDQGSPTQDVKCRCDFAQNYDFICRQNASRYCKPSEEDCSCFKKQCPTYDEISTDYSCILTPTVAKDPLTKTLRNEPVQPFIVKRNITKREKLNLSPCTAIMILIILAFPLSLLLCYDQRIDKLIDRQVRKGQNNAGSRRQTSETLQQRPNSVSMTESDFSKEPNPNEQGSTTPTNSIVAQAGGTGKAPNTSISHSGIQTIMSKSVATSNDNYDLKPDYALADNESDKYLIKVPLWIKSSKIKYFSSAEKPVIGEYIHREWKRLEKDTKCRIMVEPCHKSVFKEGWIAKTNKQLMNILLMSGTLNSIEGDIILCPVNKELEAMGFDSEVLMGGLNKEKLDRLLPNTSERKLEIGDVVRIYDPENLNCHCLLLTVLEDLNIKSHSDSLEQKVAAEVINTLVTNSFRSLGISLNYNKSPEWKMFSFTLLSCLWSFKSKLKNPVVVYCFGAADEFDSLDDYIRREKLKIDKCLVPIKTEPLEYQDEENSIKVSVEQGSILDYDTKVDVLINSVGVSLDLSNGIVSAKLVKIAGKSVQDECYVKYKNGINIGDIAITSPGNMICKEIFHVALYTYWVCDGNISAEILKNIVIKCLKEAEDRKMTSIAFPALGTGTLGYPPCLVAKTMFAAVDEYGRTHPTYLKQVYFVLFEDNIFQLFKNIDKWKKDKVKNSIEYDIPPKQLVYIPRDLETRVIVTDMEYFKSLKYKDLKAVVTESGSLDMKMDWNDQHGCFVIKIKMGRTEDGTKACFAKLIRHMQANKFHMADLFLQNKSSEVPINKQLKILKRVIRKHRKGIDKKNSTKNVIPTTNYVKLVRVFLKSEDYAEIVTECVNLNEKQDESKWQWHITNQTSFPFSVEVGGPKTTAEDIFKKVVQDISSIQATIKFKMKIQSTEMKKVEKLVEKLKTDISGITLDEDSNLVVCDATQLQISHVKKELAMYEDLSLSYDMSEDDYAALIYITNDDEWRSHVKQRYVKGKAIFDVEDSDAVSMVATCIKGKLEWLMQLAGIEVIPPRKHPTPVTDLLSEVEDTWTGMYCFLSFDRKRIIIKTSSYEQAQQAKYMMEVNLGMVQQGGGRRNRKFASPVEVGPGPVSSPSSTSDLTIRGGITFKTKEGIKIFVYSTGINKLKVDTLVNAANRDLMHGGGIAYSISNAAGYQLDKECDDYVRAHGSLHVGTCCSSTAGNLPYKSIIHAVGPMWHSYLLNQKQQCLDDLRKTVVSALQEAESCRYSSIAIPSISSGIFGVPKELCAKEYYGAVVEYSRKSPSSSVREIHFIDKDRGMCTLIQETFEKEFGIKGQNM</sequence>
<dbReference type="InterPro" id="IPR043472">
    <property type="entry name" value="Macro_dom-like"/>
</dbReference>
<feature type="region of interest" description="Disordered" evidence="6">
    <location>
        <begin position="1176"/>
        <end position="1196"/>
    </location>
</feature>
<name>A0A6J8CJ81_MYTCO</name>
<dbReference type="GO" id="GO:0044389">
    <property type="term" value="F:ubiquitin-like protein ligase binding"/>
    <property type="evidence" value="ECO:0007669"/>
    <property type="project" value="TreeGrafter"/>
</dbReference>
<dbReference type="GO" id="GO:0060335">
    <property type="term" value="P:positive regulation of type II interferon-mediated signaling pathway"/>
    <property type="evidence" value="ECO:0007669"/>
    <property type="project" value="TreeGrafter"/>
</dbReference>
<keyword evidence="2" id="KW-0328">Glycosyltransferase</keyword>
<dbReference type="SUPFAM" id="SSF52949">
    <property type="entry name" value="Macro domain-like"/>
    <property type="match status" value="2"/>
</dbReference>
<reference evidence="9 10" key="1">
    <citation type="submission" date="2020-06" db="EMBL/GenBank/DDBJ databases">
        <authorList>
            <person name="Li R."/>
            <person name="Bekaert M."/>
        </authorList>
    </citation>
    <scope>NUCLEOTIDE SEQUENCE [LARGE SCALE GENOMIC DNA]</scope>
    <source>
        <strain evidence="10">wild</strain>
    </source>
</reference>
<dbReference type="GO" id="GO:0070212">
    <property type="term" value="P:protein poly-ADP-ribosylation"/>
    <property type="evidence" value="ECO:0007669"/>
    <property type="project" value="TreeGrafter"/>
</dbReference>
<evidence type="ECO:0000256" key="5">
    <source>
        <dbReference type="ARBA" id="ARBA00023242"/>
    </source>
</evidence>
<dbReference type="Pfam" id="PF01661">
    <property type="entry name" value="Macro"/>
    <property type="match status" value="2"/>
</dbReference>
<feature type="transmembrane region" description="Helical" evidence="7">
    <location>
        <begin position="195"/>
        <end position="217"/>
    </location>
</feature>
<accession>A0A6J8CJ81</accession>
<evidence type="ECO:0000313" key="10">
    <source>
        <dbReference type="Proteomes" id="UP000507470"/>
    </source>
</evidence>
<dbReference type="GO" id="GO:0003714">
    <property type="term" value="F:transcription corepressor activity"/>
    <property type="evidence" value="ECO:0007669"/>
    <property type="project" value="TreeGrafter"/>
</dbReference>
<dbReference type="Gene3D" id="3.40.220.10">
    <property type="entry name" value="Leucine Aminopeptidase, subunit E, domain 1"/>
    <property type="match status" value="2"/>
</dbReference>
<dbReference type="InterPro" id="IPR002589">
    <property type="entry name" value="Macro_dom"/>
</dbReference>
<feature type="compositionally biased region" description="Polar residues" evidence="6">
    <location>
        <begin position="233"/>
        <end position="281"/>
    </location>
</feature>
<evidence type="ECO:0000256" key="4">
    <source>
        <dbReference type="ARBA" id="ARBA00023027"/>
    </source>
</evidence>
<keyword evidence="10" id="KW-1185">Reference proteome</keyword>
<dbReference type="Proteomes" id="UP000507470">
    <property type="component" value="Unassembled WGS sequence"/>
</dbReference>
<dbReference type="GO" id="GO:1990404">
    <property type="term" value="F:NAD+-protein mono-ADP-ribosyltransferase activity"/>
    <property type="evidence" value="ECO:0007669"/>
    <property type="project" value="TreeGrafter"/>
</dbReference>
<dbReference type="SMART" id="SM00506">
    <property type="entry name" value="A1pp"/>
    <property type="match status" value="2"/>
</dbReference>
<dbReference type="InterPro" id="IPR052056">
    <property type="entry name" value="Mono-ARTD/PARP"/>
</dbReference>
<dbReference type="GO" id="GO:0003950">
    <property type="term" value="F:NAD+ poly-ADP-ribosyltransferase activity"/>
    <property type="evidence" value="ECO:0007669"/>
    <property type="project" value="TreeGrafter"/>
</dbReference>
<dbReference type="EMBL" id="CACVKT020005571">
    <property type="protein sequence ID" value="CAC5395811.1"/>
    <property type="molecule type" value="Genomic_DNA"/>
</dbReference>
<feature type="domain" description="Macro" evidence="8">
    <location>
        <begin position="578"/>
        <end position="764"/>
    </location>
</feature>
<protein>
    <recommendedName>
        <fullName evidence="8">Macro domain-containing protein</fullName>
    </recommendedName>
</protein>
<dbReference type="GO" id="GO:0005737">
    <property type="term" value="C:cytoplasm"/>
    <property type="evidence" value="ECO:0007669"/>
    <property type="project" value="TreeGrafter"/>
</dbReference>